<dbReference type="Pfam" id="PF02954">
    <property type="entry name" value="HTH_8"/>
    <property type="match status" value="1"/>
</dbReference>
<keyword evidence="3" id="KW-0805">Transcription regulation</keyword>
<evidence type="ECO:0000259" key="6">
    <source>
        <dbReference type="PROSITE" id="PS50045"/>
    </source>
</evidence>
<dbReference type="Gene3D" id="1.10.8.60">
    <property type="match status" value="1"/>
</dbReference>
<feature type="domain" description="Sigma-54 factor interaction" evidence="6">
    <location>
        <begin position="331"/>
        <end position="555"/>
    </location>
</feature>
<evidence type="ECO:0000256" key="3">
    <source>
        <dbReference type="ARBA" id="ARBA00023015"/>
    </source>
</evidence>
<dbReference type="PANTHER" id="PTHR32071">
    <property type="entry name" value="TRANSCRIPTIONAL REGULATORY PROTEIN"/>
    <property type="match status" value="1"/>
</dbReference>
<organism evidence="7 8">
    <name type="scientific">Variovorax ureilyticus</name>
    <dbReference type="NCBI Taxonomy" id="1836198"/>
    <lineage>
        <taxon>Bacteria</taxon>
        <taxon>Pseudomonadati</taxon>
        <taxon>Pseudomonadota</taxon>
        <taxon>Betaproteobacteria</taxon>
        <taxon>Burkholderiales</taxon>
        <taxon>Comamonadaceae</taxon>
        <taxon>Variovorax</taxon>
    </lineage>
</organism>
<evidence type="ECO:0000313" key="8">
    <source>
        <dbReference type="Proteomes" id="UP001365846"/>
    </source>
</evidence>
<dbReference type="Gene3D" id="3.40.50.300">
    <property type="entry name" value="P-loop containing nucleotide triphosphate hydrolases"/>
    <property type="match status" value="1"/>
</dbReference>
<dbReference type="CDD" id="cd00009">
    <property type="entry name" value="AAA"/>
    <property type="match status" value="1"/>
</dbReference>
<dbReference type="InterPro" id="IPR002078">
    <property type="entry name" value="Sigma_54_int"/>
</dbReference>
<dbReference type="InterPro" id="IPR025943">
    <property type="entry name" value="Sigma_54_int_dom_ATP-bd_2"/>
</dbReference>
<evidence type="ECO:0000256" key="4">
    <source>
        <dbReference type="ARBA" id="ARBA00023125"/>
    </source>
</evidence>
<dbReference type="Pfam" id="PF25601">
    <property type="entry name" value="AAA_lid_14"/>
    <property type="match status" value="1"/>
</dbReference>
<sequence>MHTAQSEHIHEVIRLIDPRTGIAGPDIDPLIRESWSRCVHQHKLDPTRMQEAIILPSQRIREHRERIEEFLSIARHGLEAIHQQVGNLGYCVLLADARGVTVDYLGDLRLDPDLRRTGLYLGSDWNEHLAGTCAIGTAIATGQALVVHQTDHFDATHIPLTCTAAPIYDPLGRLTAVLDISALTSPQAKNSQYLALQLVKLYAHRVESANFLRWFRSEWVLKLHPSPEFVEISPDYLVALDAGGRVVGHNRAAQLLLEAAHGSCVLGLSFEQLFELRLDDLGRYLRAMPGERRAVVLRGGTRLFLHAIAPPSRVVAPTADAIALPSPLAALSGGDAALDQQLQRAARLAETEVSVLVTGETGSGKEYLARALHAASPRRDQPFVAVNCAAIPETLIESELFGHLPGAFSGAAPKGKRGLVQEADGGTLFLDEIGDMPLAMQARLLRVLAEREVLPIGATRAVKVDVRVLAATHADLPARVREGRFREDLYYRLAGAHLTLPPLRRRRDLGWLIGRFLDTPADACQLDPAAEQRLLAYAWPGNLRELRNALDFARAMAGHGGTIGLSELPESILAATSPAALEAVETTATSGDSASPVGRPQSPEAMLLLQYLRASRWNISAVAHQMGLARMTIYRRMRRWGIQPPN</sequence>
<dbReference type="Pfam" id="PF00158">
    <property type="entry name" value="Sigma54_activat"/>
    <property type="match status" value="1"/>
</dbReference>
<dbReference type="PROSITE" id="PS50045">
    <property type="entry name" value="SIGMA54_INTERACT_4"/>
    <property type="match status" value="1"/>
</dbReference>
<dbReference type="SMART" id="SM00382">
    <property type="entry name" value="AAA"/>
    <property type="match status" value="1"/>
</dbReference>
<keyword evidence="1" id="KW-0547">Nucleotide-binding</keyword>
<name>A0ABU8VMI0_9BURK</name>
<dbReference type="EMBL" id="JBBKZU010000015">
    <property type="protein sequence ID" value="MEJ8814863.1"/>
    <property type="molecule type" value="Genomic_DNA"/>
</dbReference>
<dbReference type="InterPro" id="IPR029016">
    <property type="entry name" value="GAF-like_dom_sf"/>
</dbReference>
<dbReference type="InterPro" id="IPR003593">
    <property type="entry name" value="AAA+_ATPase"/>
</dbReference>
<evidence type="ECO:0000256" key="5">
    <source>
        <dbReference type="ARBA" id="ARBA00023163"/>
    </source>
</evidence>
<dbReference type="Pfam" id="PF01590">
    <property type="entry name" value="GAF"/>
    <property type="match status" value="1"/>
</dbReference>
<dbReference type="PROSITE" id="PS00676">
    <property type="entry name" value="SIGMA54_INTERACT_2"/>
    <property type="match status" value="1"/>
</dbReference>
<protein>
    <submittedName>
        <fullName evidence="7">Sigma-54-dependent Fis family transcriptional regulator</fullName>
    </submittedName>
</protein>
<dbReference type="PROSITE" id="PS00688">
    <property type="entry name" value="SIGMA54_INTERACT_3"/>
    <property type="match status" value="1"/>
</dbReference>
<dbReference type="Proteomes" id="UP001365846">
    <property type="component" value="Unassembled WGS sequence"/>
</dbReference>
<dbReference type="PROSITE" id="PS00675">
    <property type="entry name" value="SIGMA54_INTERACT_1"/>
    <property type="match status" value="1"/>
</dbReference>
<dbReference type="InterPro" id="IPR009057">
    <property type="entry name" value="Homeodomain-like_sf"/>
</dbReference>
<reference evidence="7 8" key="1">
    <citation type="submission" date="2024-03" db="EMBL/GenBank/DDBJ databases">
        <title>Novel species of the genus Variovorax.</title>
        <authorList>
            <person name="Liu Q."/>
            <person name="Xin Y.-H."/>
        </authorList>
    </citation>
    <scope>NUCLEOTIDE SEQUENCE [LARGE SCALE GENOMIC DNA]</scope>
    <source>
        <strain evidence="7 8">KACC 18899</strain>
    </source>
</reference>
<dbReference type="PRINTS" id="PR01590">
    <property type="entry name" value="HTHFIS"/>
</dbReference>
<gene>
    <name evidence="7" type="ORF">WKW77_27580</name>
</gene>
<dbReference type="SUPFAM" id="SSF52540">
    <property type="entry name" value="P-loop containing nucleoside triphosphate hydrolases"/>
    <property type="match status" value="1"/>
</dbReference>
<dbReference type="Gene3D" id="3.30.450.40">
    <property type="match status" value="1"/>
</dbReference>
<evidence type="ECO:0000256" key="1">
    <source>
        <dbReference type="ARBA" id="ARBA00022741"/>
    </source>
</evidence>
<evidence type="ECO:0000313" key="7">
    <source>
        <dbReference type="EMBL" id="MEJ8814863.1"/>
    </source>
</evidence>
<dbReference type="InterPro" id="IPR003018">
    <property type="entry name" value="GAF"/>
</dbReference>
<dbReference type="Gene3D" id="1.10.10.60">
    <property type="entry name" value="Homeodomain-like"/>
    <property type="match status" value="1"/>
</dbReference>
<dbReference type="InterPro" id="IPR025944">
    <property type="entry name" value="Sigma_54_int_dom_CS"/>
</dbReference>
<keyword evidence="2" id="KW-0067">ATP-binding</keyword>
<dbReference type="RefSeq" id="WP_340360088.1">
    <property type="nucleotide sequence ID" value="NZ_JBBKZU010000015.1"/>
</dbReference>
<dbReference type="SUPFAM" id="SSF46689">
    <property type="entry name" value="Homeodomain-like"/>
    <property type="match status" value="1"/>
</dbReference>
<keyword evidence="8" id="KW-1185">Reference proteome</keyword>
<dbReference type="InterPro" id="IPR027417">
    <property type="entry name" value="P-loop_NTPase"/>
</dbReference>
<dbReference type="InterPro" id="IPR058031">
    <property type="entry name" value="AAA_lid_NorR"/>
</dbReference>
<dbReference type="PANTHER" id="PTHR32071:SF77">
    <property type="entry name" value="TRANSCRIPTIONAL REGULATORY PROTEIN"/>
    <property type="match status" value="1"/>
</dbReference>
<evidence type="ECO:0000256" key="2">
    <source>
        <dbReference type="ARBA" id="ARBA00022840"/>
    </source>
</evidence>
<dbReference type="SUPFAM" id="SSF55781">
    <property type="entry name" value="GAF domain-like"/>
    <property type="match status" value="1"/>
</dbReference>
<keyword evidence="5" id="KW-0804">Transcription</keyword>
<keyword evidence="4" id="KW-0238">DNA-binding</keyword>
<accession>A0ABU8VMI0</accession>
<comment type="caution">
    <text evidence="7">The sequence shown here is derived from an EMBL/GenBank/DDBJ whole genome shotgun (WGS) entry which is preliminary data.</text>
</comment>
<dbReference type="InterPro" id="IPR002197">
    <property type="entry name" value="HTH_Fis"/>
</dbReference>
<proteinExistence type="predicted"/>
<dbReference type="InterPro" id="IPR025662">
    <property type="entry name" value="Sigma_54_int_dom_ATP-bd_1"/>
</dbReference>